<reference evidence="1" key="1">
    <citation type="submission" date="2018-02" db="EMBL/GenBank/DDBJ databases">
        <title>Rhizophora mucronata_Transcriptome.</title>
        <authorList>
            <person name="Meera S.P."/>
            <person name="Sreeshan A."/>
            <person name="Augustine A."/>
        </authorList>
    </citation>
    <scope>NUCLEOTIDE SEQUENCE</scope>
    <source>
        <tissue evidence="1">Leaf</tissue>
    </source>
</reference>
<dbReference type="EMBL" id="GGEC01071175">
    <property type="protein sequence ID" value="MBX51659.1"/>
    <property type="molecule type" value="Transcribed_RNA"/>
</dbReference>
<evidence type="ECO:0000313" key="1">
    <source>
        <dbReference type="EMBL" id="MBX51659.1"/>
    </source>
</evidence>
<organism evidence="1">
    <name type="scientific">Rhizophora mucronata</name>
    <name type="common">Asiatic mangrove</name>
    <dbReference type="NCBI Taxonomy" id="61149"/>
    <lineage>
        <taxon>Eukaryota</taxon>
        <taxon>Viridiplantae</taxon>
        <taxon>Streptophyta</taxon>
        <taxon>Embryophyta</taxon>
        <taxon>Tracheophyta</taxon>
        <taxon>Spermatophyta</taxon>
        <taxon>Magnoliopsida</taxon>
        <taxon>eudicotyledons</taxon>
        <taxon>Gunneridae</taxon>
        <taxon>Pentapetalae</taxon>
        <taxon>rosids</taxon>
        <taxon>fabids</taxon>
        <taxon>Malpighiales</taxon>
        <taxon>Rhizophoraceae</taxon>
        <taxon>Rhizophora</taxon>
    </lineage>
</organism>
<proteinExistence type="predicted"/>
<dbReference type="AlphaFoldDB" id="A0A2P2PAC2"/>
<name>A0A2P2PAC2_RHIMU</name>
<protein>
    <submittedName>
        <fullName evidence="1">Uncharacterized protein</fullName>
    </submittedName>
</protein>
<sequence length="35" mass="4181">MKRERKGRGEGGERTAPFVKLRFNLFNLNFDYVSF</sequence>
<accession>A0A2P2PAC2</accession>